<dbReference type="EMBL" id="JBHRYD010000004">
    <property type="protein sequence ID" value="MFC3704469.1"/>
    <property type="molecule type" value="Genomic_DNA"/>
</dbReference>
<proteinExistence type="predicted"/>
<dbReference type="InterPro" id="IPR013491">
    <property type="entry name" value="Tape_meas_N"/>
</dbReference>
<name>A0ABV7X1J4_9HYPH</name>
<reference evidence="4" key="1">
    <citation type="journal article" date="2019" name="Int. J. Syst. Evol. Microbiol.">
        <title>The Global Catalogue of Microorganisms (GCM) 10K type strain sequencing project: providing services to taxonomists for standard genome sequencing and annotation.</title>
        <authorList>
            <consortium name="The Broad Institute Genomics Platform"/>
            <consortium name="The Broad Institute Genome Sequencing Center for Infectious Disease"/>
            <person name="Wu L."/>
            <person name="Ma J."/>
        </authorList>
    </citation>
    <scope>NUCLEOTIDE SEQUENCE [LARGE SCALE GENOMIC DNA]</scope>
    <source>
        <strain evidence="4">KCTC 42281</strain>
    </source>
</reference>
<keyword evidence="1" id="KW-1133">Transmembrane helix</keyword>
<feature type="transmembrane region" description="Helical" evidence="1">
    <location>
        <begin position="296"/>
        <end position="319"/>
    </location>
</feature>
<evidence type="ECO:0000313" key="3">
    <source>
        <dbReference type="EMBL" id="MFC3704469.1"/>
    </source>
</evidence>
<feature type="domain" description="Tape measure protein N-terminal" evidence="2">
    <location>
        <begin position="57"/>
        <end position="248"/>
    </location>
</feature>
<dbReference type="Pfam" id="PF20155">
    <property type="entry name" value="TMP_3"/>
    <property type="match status" value="1"/>
</dbReference>
<gene>
    <name evidence="3" type="ORF">ACFOOL_06850</name>
</gene>
<comment type="caution">
    <text evidence="3">The sequence shown here is derived from an EMBL/GenBank/DDBJ whole genome shotgun (WGS) entry which is preliminary data.</text>
</comment>
<evidence type="ECO:0000259" key="2">
    <source>
        <dbReference type="Pfam" id="PF20155"/>
    </source>
</evidence>
<dbReference type="Proteomes" id="UP001595613">
    <property type="component" value="Unassembled WGS sequence"/>
</dbReference>
<feature type="transmembrane region" description="Helical" evidence="1">
    <location>
        <begin position="270"/>
        <end position="290"/>
    </location>
</feature>
<dbReference type="RefSeq" id="WP_380096099.1">
    <property type="nucleotide sequence ID" value="NZ_JBHRYD010000004.1"/>
</dbReference>
<dbReference type="NCBIfam" id="TIGR02675">
    <property type="entry name" value="tape_meas_nterm"/>
    <property type="match status" value="1"/>
</dbReference>
<sequence>MDIATLGLEIRSDGVVVAKNRLRDFDHQAGLTEKRAAQMGAAVGRLLGAIGAALSVRELVGYADAWSDMQSRVGAAIKDMDAAPALMQRMVELANASYSPLSQTVEVYSRNVGVLRDLGYSAGQAADFTEALNHALVITATRGDRAASVQNALAKAMAVGKLQADGLETVLANGGRVAEALAAELGTTVSGLRTMASEGKITGDVIARALTGRLQELRDEAAEMPATIGDAFTRIQTNLTALIGTLDKTYGASSAVAEVILSLADNMDMLVPIAGALATVLTVSMIPAIASATLSFGLLTAAMLANPFVQIGLLAGALAGTIIHLKQQQGLAAQAAQTHAEALTTNANAIEVAKTSSQGFRDGLRSQIELQVAAARAALDEAGAQYQAAKVKAAAADAFGTTMQNLSQALFGEGRDPKYGAGIMDDALAGINTAYSRLQDLEGQLSKLGDVEATYKPIEHTVASLNGVGTAAKAANDNAKTLGQTLSDAARAAAQEWDFYRQTFSGFFLDMKRGLQDGQTFWEALGNAGAKALDRIADRALSMAANGIFDMIFGAFMGGNSLGGGWGVAGGFGRPGIFGIPGFASGTNYAPGGLAWVGERGPELVNLPRGSQVYDHQRSMAMVANQNQANDNGRIVFAPVTHITVGENAGVSVAEVRTLLDQRDEALREQLPAFVQSINANPRQSWV</sequence>
<accession>A0ABV7X1J4</accession>
<evidence type="ECO:0000256" key="1">
    <source>
        <dbReference type="SAM" id="Phobius"/>
    </source>
</evidence>
<organism evidence="3 4">
    <name type="scientific">Devosia honganensis</name>
    <dbReference type="NCBI Taxonomy" id="1610527"/>
    <lineage>
        <taxon>Bacteria</taxon>
        <taxon>Pseudomonadati</taxon>
        <taxon>Pseudomonadota</taxon>
        <taxon>Alphaproteobacteria</taxon>
        <taxon>Hyphomicrobiales</taxon>
        <taxon>Devosiaceae</taxon>
        <taxon>Devosia</taxon>
    </lineage>
</organism>
<keyword evidence="1" id="KW-0812">Transmembrane</keyword>
<keyword evidence="1" id="KW-0472">Membrane</keyword>
<protein>
    <submittedName>
        <fullName evidence="3">Tape measure protein</fullName>
    </submittedName>
</protein>
<keyword evidence="4" id="KW-1185">Reference proteome</keyword>
<evidence type="ECO:0000313" key="4">
    <source>
        <dbReference type="Proteomes" id="UP001595613"/>
    </source>
</evidence>